<dbReference type="GO" id="GO:0009166">
    <property type="term" value="P:nucleotide catabolic process"/>
    <property type="evidence" value="ECO:0007669"/>
    <property type="project" value="InterPro"/>
</dbReference>
<dbReference type="Proteomes" id="UP000321574">
    <property type="component" value="Unassembled WGS sequence"/>
</dbReference>
<sequence>MDNKQVIKIIYTSDVHGNALPIIYGTNKKAPIGLTTYATVVKRAREKHEHLLVLDNGDLIQGTPFMTHYFKEHTDKENPVITLMNHIGIDAAIIGNHEFNFGRDLLNKSVQQSQFPWLSANILNDETDDPLFGKPYITKTFTNGIKIVVVGVTTHFIPNWEAAEHIKGIRFRDAFTTLKSWVPYIHEKEKPDILIVSYHGGLERNLETGKPTEPLTGENQGYQMAKEIDGIDILLTGHQHRELTGQIGDSLVIQPGKHAHTYGEIDITLQYQQDEWMIMDKHAEVKDLKNIQADQELINRIEAFETSTQKWLDEPIGTIDGDMTITDPFQVRIKKHPFIEFIQHVQMDATGVDISVTSLLNNESTGFSTHVKMRDIVSNYIYPNTLTVLALTGKDILLALEKTATYFTIDNEEEIAVNPSYITPKPQHYNYDMWEGIEYTLNISKPVGSRVENVTYHGKPLEEKQTYHVAMNNYRAGSGGNFDMFKGKPVVKDIQRDMVTLIREYIERHEIITAKTTDNFHIIK</sequence>
<dbReference type="PANTHER" id="PTHR11575">
    <property type="entry name" value="5'-NUCLEOTIDASE-RELATED"/>
    <property type="match status" value="1"/>
</dbReference>
<dbReference type="PRINTS" id="PR01607">
    <property type="entry name" value="APYRASEFAMLY"/>
</dbReference>
<dbReference type="InterPro" id="IPR004843">
    <property type="entry name" value="Calcineurin-like_PHP"/>
</dbReference>
<dbReference type="InterPro" id="IPR006179">
    <property type="entry name" value="5_nucleotidase/apyrase"/>
</dbReference>
<protein>
    <submittedName>
        <fullName evidence="5">Bifunctional metallophosphatase/5'-nucleotidase</fullName>
    </submittedName>
</protein>
<dbReference type="OrthoDB" id="9775118at2"/>
<comment type="similarity">
    <text evidence="2">Belongs to the 5'-nucleotidase family.</text>
</comment>
<evidence type="ECO:0000313" key="6">
    <source>
        <dbReference type="Proteomes" id="UP000321574"/>
    </source>
</evidence>
<dbReference type="AlphaFoldDB" id="A0A5C8NKR4"/>
<keyword evidence="2" id="KW-0378">Hydrolase</keyword>
<accession>A0A5C8NKR4</accession>
<dbReference type="Gene3D" id="3.60.21.10">
    <property type="match status" value="1"/>
</dbReference>
<keyword evidence="6" id="KW-1185">Reference proteome</keyword>
<dbReference type="InterPro" id="IPR029052">
    <property type="entry name" value="Metallo-depent_PP-like"/>
</dbReference>
<keyword evidence="1" id="KW-0732">Signal</keyword>
<dbReference type="Gene3D" id="3.90.780.10">
    <property type="entry name" value="5'-Nucleotidase, C-terminal domain"/>
    <property type="match status" value="1"/>
</dbReference>
<feature type="domain" description="5'-Nucleotidase C-terminal" evidence="4">
    <location>
        <begin position="316"/>
        <end position="486"/>
    </location>
</feature>
<dbReference type="PANTHER" id="PTHR11575:SF6">
    <property type="entry name" value="2',3'-CYCLIC-NUCLEOTIDE 2'-PHOSPHODIESTERASE_3'-NUCLEOTIDASE"/>
    <property type="match status" value="1"/>
</dbReference>
<comment type="caution">
    <text evidence="5">The sequence shown here is derived from an EMBL/GenBank/DDBJ whole genome shotgun (WGS) entry which is preliminary data.</text>
</comment>
<dbReference type="SUPFAM" id="SSF55816">
    <property type="entry name" value="5'-nucleotidase (syn. UDP-sugar hydrolase), C-terminal domain"/>
    <property type="match status" value="1"/>
</dbReference>
<evidence type="ECO:0000313" key="5">
    <source>
        <dbReference type="EMBL" id="TXL61696.1"/>
    </source>
</evidence>
<organism evidence="5 6">
    <name type="scientific">Cerasibacillus terrae</name>
    <dbReference type="NCBI Taxonomy" id="2498845"/>
    <lineage>
        <taxon>Bacteria</taxon>
        <taxon>Bacillati</taxon>
        <taxon>Bacillota</taxon>
        <taxon>Bacilli</taxon>
        <taxon>Bacillales</taxon>
        <taxon>Bacillaceae</taxon>
        <taxon>Cerasibacillus</taxon>
    </lineage>
</organism>
<dbReference type="GO" id="GO:0000166">
    <property type="term" value="F:nucleotide binding"/>
    <property type="evidence" value="ECO:0007669"/>
    <property type="project" value="UniProtKB-KW"/>
</dbReference>
<dbReference type="Pfam" id="PF02872">
    <property type="entry name" value="5_nucleotid_C"/>
    <property type="match status" value="1"/>
</dbReference>
<gene>
    <name evidence="5" type="ORF">FHP05_12500</name>
</gene>
<reference evidence="5 6" key="1">
    <citation type="submission" date="2019-06" db="EMBL/GenBank/DDBJ databases">
        <title>Cerasibacillus sp. nov., isolated from maize field.</title>
        <authorList>
            <person name="Lin S.-Y."/>
            <person name="Tsai C.-F."/>
            <person name="Young C.-C."/>
        </authorList>
    </citation>
    <scope>NUCLEOTIDE SEQUENCE [LARGE SCALE GENOMIC DNA]</scope>
    <source>
        <strain evidence="5 6">CC-CFT480</strain>
    </source>
</reference>
<evidence type="ECO:0000256" key="2">
    <source>
        <dbReference type="RuleBase" id="RU362119"/>
    </source>
</evidence>
<feature type="domain" description="Calcineurin-like phosphoesterase" evidence="3">
    <location>
        <begin position="7"/>
        <end position="241"/>
    </location>
</feature>
<evidence type="ECO:0000256" key="1">
    <source>
        <dbReference type="ARBA" id="ARBA00022729"/>
    </source>
</evidence>
<dbReference type="InterPro" id="IPR008334">
    <property type="entry name" value="5'-Nucleotdase_C"/>
</dbReference>
<proteinExistence type="inferred from homology"/>
<dbReference type="InterPro" id="IPR036907">
    <property type="entry name" value="5'-Nucleotdase_C_sf"/>
</dbReference>
<dbReference type="Pfam" id="PF00149">
    <property type="entry name" value="Metallophos"/>
    <property type="match status" value="1"/>
</dbReference>
<dbReference type="EMBL" id="VDUW01000010">
    <property type="protein sequence ID" value="TXL61696.1"/>
    <property type="molecule type" value="Genomic_DNA"/>
</dbReference>
<dbReference type="GO" id="GO:0016787">
    <property type="term" value="F:hydrolase activity"/>
    <property type="evidence" value="ECO:0007669"/>
    <property type="project" value="UniProtKB-KW"/>
</dbReference>
<dbReference type="GO" id="GO:0030288">
    <property type="term" value="C:outer membrane-bounded periplasmic space"/>
    <property type="evidence" value="ECO:0007669"/>
    <property type="project" value="TreeGrafter"/>
</dbReference>
<evidence type="ECO:0000259" key="3">
    <source>
        <dbReference type="Pfam" id="PF00149"/>
    </source>
</evidence>
<name>A0A5C8NKR4_9BACI</name>
<evidence type="ECO:0000259" key="4">
    <source>
        <dbReference type="Pfam" id="PF02872"/>
    </source>
</evidence>
<dbReference type="SUPFAM" id="SSF56300">
    <property type="entry name" value="Metallo-dependent phosphatases"/>
    <property type="match status" value="1"/>
</dbReference>
<keyword evidence="2" id="KW-0547">Nucleotide-binding</keyword>
<dbReference type="RefSeq" id="WP_147668730.1">
    <property type="nucleotide sequence ID" value="NZ_VDUW01000010.1"/>
</dbReference>